<evidence type="ECO:0000259" key="2">
    <source>
        <dbReference type="Pfam" id="PF13472"/>
    </source>
</evidence>
<dbReference type="Proteomes" id="UP001500804">
    <property type="component" value="Unassembled WGS sequence"/>
</dbReference>
<dbReference type="SUPFAM" id="SSF52266">
    <property type="entry name" value="SGNH hydrolase"/>
    <property type="match status" value="1"/>
</dbReference>
<evidence type="ECO:0000313" key="4">
    <source>
        <dbReference type="Proteomes" id="UP001500804"/>
    </source>
</evidence>
<dbReference type="InterPro" id="IPR036514">
    <property type="entry name" value="SGNH_hydro_sf"/>
</dbReference>
<proteinExistence type="predicted"/>
<evidence type="ECO:0000313" key="3">
    <source>
        <dbReference type="EMBL" id="GAA5111765.1"/>
    </source>
</evidence>
<feature type="domain" description="SGNH hydrolase-type esterase" evidence="2">
    <location>
        <begin position="54"/>
        <end position="192"/>
    </location>
</feature>
<accession>A0ABP9NDK9</accession>
<evidence type="ECO:0000256" key="1">
    <source>
        <dbReference type="SAM" id="MobiDB-lite"/>
    </source>
</evidence>
<comment type="caution">
    <text evidence="3">The sequence shown here is derived from an EMBL/GenBank/DDBJ whole genome shotgun (WGS) entry which is preliminary data.</text>
</comment>
<dbReference type="Gene3D" id="3.40.50.1110">
    <property type="entry name" value="SGNH hydrolase"/>
    <property type="match status" value="1"/>
</dbReference>
<organism evidence="3 4">
    <name type="scientific">Pseudonocardia adelaidensis</name>
    <dbReference type="NCBI Taxonomy" id="648754"/>
    <lineage>
        <taxon>Bacteria</taxon>
        <taxon>Bacillati</taxon>
        <taxon>Actinomycetota</taxon>
        <taxon>Actinomycetes</taxon>
        <taxon>Pseudonocardiales</taxon>
        <taxon>Pseudonocardiaceae</taxon>
        <taxon>Pseudonocardia</taxon>
    </lineage>
</organism>
<reference evidence="4" key="1">
    <citation type="journal article" date="2019" name="Int. J. Syst. Evol. Microbiol.">
        <title>The Global Catalogue of Microorganisms (GCM) 10K type strain sequencing project: providing services to taxonomists for standard genome sequencing and annotation.</title>
        <authorList>
            <consortium name="The Broad Institute Genomics Platform"/>
            <consortium name="The Broad Institute Genome Sequencing Center for Infectious Disease"/>
            <person name="Wu L."/>
            <person name="Ma J."/>
        </authorList>
    </citation>
    <scope>NUCLEOTIDE SEQUENCE [LARGE SCALE GENOMIC DNA]</scope>
    <source>
        <strain evidence="4">JCM 18302</strain>
    </source>
</reference>
<feature type="region of interest" description="Disordered" evidence="1">
    <location>
        <begin position="222"/>
        <end position="271"/>
    </location>
</feature>
<protein>
    <recommendedName>
        <fullName evidence="2">SGNH hydrolase-type esterase domain-containing protein</fullName>
    </recommendedName>
</protein>
<dbReference type="Pfam" id="PF13472">
    <property type="entry name" value="Lipase_GDSL_2"/>
    <property type="match status" value="1"/>
</dbReference>
<name>A0ABP9NDK9_9PSEU</name>
<dbReference type="EMBL" id="BAABJO010000002">
    <property type="protein sequence ID" value="GAA5111765.1"/>
    <property type="molecule type" value="Genomic_DNA"/>
</dbReference>
<gene>
    <name evidence="3" type="ORF">GCM10023320_05140</name>
</gene>
<keyword evidence="4" id="KW-1185">Reference proteome</keyword>
<dbReference type="InterPro" id="IPR013830">
    <property type="entry name" value="SGNH_hydro"/>
</dbReference>
<feature type="compositionally biased region" description="Basic and acidic residues" evidence="1">
    <location>
        <begin position="252"/>
        <end position="263"/>
    </location>
</feature>
<sequence length="271" mass="28316">MRAAARRVKAGGERFLGGVLPGASARRLQIKAFADDWAAANLEARRATGPLWVVLGDSASQGIGATRRETGYVGVVHERLRHRDAWRVVNLSRAGAGVADVLTRQLPELIDLTRDQSAALVSCIIGAEDIARRVPGLDVSLRQLLASLPSGAVVATFARGARGGTAAALDAITREEAARHRLRVAELPPRFGPGSKGREMNPLGDVEHAGWAEAVLAAIDGPPAEIAPSTDPELPVVPAVDGRPTATGTPAGERKAVDDREPAGDAEPADD</sequence>